<dbReference type="EMBL" id="CADCXU010002454">
    <property type="protein sequence ID" value="CAA9994737.1"/>
    <property type="molecule type" value="Genomic_DNA"/>
</dbReference>
<sequence length="114" mass="13019">MFQSTAVCCIKSVPRGIRLKESGIAHLYSQLRSNNSIRPSANAMADLQQSWIRWNAVTRIAANYLQPLMIYDRPPQVIAFLGRAFCALGRVRGMLPLQHLPLSIEKWIQLREKK</sequence>
<gene>
    <name evidence="1" type="ORF">NTEN_LOCUS1553</name>
</gene>
<dbReference type="AlphaFoldDB" id="A0A6H5FY42"/>
<keyword evidence="2" id="KW-1185">Reference proteome</keyword>
<proteinExistence type="predicted"/>
<accession>A0A6H5FY42</accession>
<evidence type="ECO:0000313" key="1">
    <source>
        <dbReference type="EMBL" id="CAA9994737.1"/>
    </source>
</evidence>
<organism evidence="1 2">
    <name type="scientific">Nesidiocoris tenuis</name>
    <dbReference type="NCBI Taxonomy" id="355587"/>
    <lineage>
        <taxon>Eukaryota</taxon>
        <taxon>Metazoa</taxon>
        <taxon>Ecdysozoa</taxon>
        <taxon>Arthropoda</taxon>
        <taxon>Hexapoda</taxon>
        <taxon>Insecta</taxon>
        <taxon>Pterygota</taxon>
        <taxon>Neoptera</taxon>
        <taxon>Paraneoptera</taxon>
        <taxon>Hemiptera</taxon>
        <taxon>Heteroptera</taxon>
        <taxon>Panheteroptera</taxon>
        <taxon>Cimicomorpha</taxon>
        <taxon>Miridae</taxon>
        <taxon>Dicyphina</taxon>
        <taxon>Nesidiocoris</taxon>
    </lineage>
</organism>
<feature type="non-terminal residue" evidence="1">
    <location>
        <position position="114"/>
    </location>
</feature>
<name>A0A6H5FY42_9HEMI</name>
<protein>
    <submittedName>
        <fullName evidence="1">Uncharacterized protein</fullName>
    </submittedName>
</protein>
<dbReference type="Proteomes" id="UP000479000">
    <property type="component" value="Unassembled WGS sequence"/>
</dbReference>
<evidence type="ECO:0000313" key="2">
    <source>
        <dbReference type="Proteomes" id="UP000479000"/>
    </source>
</evidence>
<reference evidence="1 2" key="1">
    <citation type="submission" date="2020-02" db="EMBL/GenBank/DDBJ databases">
        <authorList>
            <person name="Ferguson B K."/>
        </authorList>
    </citation>
    <scope>NUCLEOTIDE SEQUENCE [LARGE SCALE GENOMIC DNA]</scope>
</reference>